<protein>
    <submittedName>
        <fullName evidence="3">SRPBCC domain-containing protein</fullName>
    </submittedName>
</protein>
<evidence type="ECO:0000313" key="3">
    <source>
        <dbReference type="EMBL" id="TDF88864.1"/>
    </source>
</evidence>
<dbReference type="EMBL" id="SMRT01000040">
    <property type="protein sequence ID" value="TDF88864.1"/>
    <property type="molecule type" value="Genomic_DNA"/>
</dbReference>
<dbReference type="AlphaFoldDB" id="A0A4R5K6M0"/>
<evidence type="ECO:0000259" key="2">
    <source>
        <dbReference type="Pfam" id="PF08327"/>
    </source>
</evidence>
<proteinExistence type="inferred from homology"/>
<dbReference type="Pfam" id="PF08327">
    <property type="entry name" value="AHSA1"/>
    <property type="match status" value="1"/>
</dbReference>
<keyword evidence="4" id="KW-1185">Reference proteome</keyword>
<sequence length="166" mass="18878">MNQELKKQELVITRVFDIPIELVWKGWTDPELVVKWWGPKHFTSPSCKIDLREGGRYLFCMLAPESQGGQANFSTGTYTKIIPNERLEFTHYLSDSDGNILDPAEAGLPPDFPFKIDYVIDFKANGNKTELVITEYGWTQGEMLKRSIIGMNQSLDKLAKAIGTIY</sequence>
<comment type="similarity">
    <text evidence="1">Belongs to the AHA1 family.</text>
</comment>
<dbReference type="Proteomes" id="UP000295636">
    <property type="component" value="Unassembled WGS sequence"/>
</dbReference>
<dbReference type="InterPro" id="IPR023393">
    <property type="entry name" value="START-like_dom_sf"/>
</dbReference>
<evidence type="ECO:0000256" key="1">
    <source>
        <dbReference type="ARBA" id="ARBA00006817"/>
    </source>
</evidence>
<dbReference type="Gene3D" id="3.30.530.20">
    <property type="match status" value="1"/>
</dbReference>
<gene>
    <name evidence="3" type="ORF">E1757_35140</name>
</gene>
<dbReference type="CDD" id="cd07814">
    <property type="entry name" value="SRPBCC_CalC_Aha1-like"/>
    <property type="match status" value="1"/>
</dbReference>
<name>A0A4R5K6M0_9BACL</name>
<feature type="domain" description="Activator of Hsp90 ATPase homologue 1/2-like C-terminal" evidence="2">
    <location>
        <begin position="18"/>
        <end position="162"/>
    </location>
</feature>
<comment type="caution">
    <text evidence="3">The sequence shown here is derived from an EMBL/GenBank/DDBJ whole genome shotgun (WGS) entry which is preliminary data.</text>
</comment>
<dbReference type="RefSeq" id="WP_133237078.1">
    <property type="nucleotide sequence ID" value="NZ_SMRT01000040.1"/>
</dbReference>
<dbReference type="InterPro" id="IPR013538">
    <property type="entry name" value="ASHA1/2-like_C"/>
</dbReference>
<dbReference type="SUPFAM" id="SSF55961">
    <property type="entry name" value="Bet v1-like"/>
    <property type="match status" value="1"/>
</dbReference>
<dbReference type="OrthoDB" id="2580049at2"/>
<reference evidence="3 4" key="1">
    <citation type="submission" date="2019-03" db="EMBL/GenBank/DDBJ databases">
        <title>This is whole genome sequence of Paenibacillus sp MS74 strain.</title>
        <authorList>
            <person name="Trinh H.N."/>
        </authorList>
    </citation>
    <scope>NUCLEOTIDE SEQUENCE [LARGE SCALE GENOMIC DNA]</scope>
    <source>
        <strain evidence="3 4">MS74</strain>
    </source>
</reference>
<evidence type="ECO:0000313" key="4">
    <source>
        <dbReference type="Proteomes" id="UP000295636"/>
    </source>
</evidence>
<organism evidence="3 4">
    <name type="scientific">Paenibacillus piri</name>
    <dbReference type="NCBI Taxonomy" id="2547395"/>
    <lineage>
        <taxon>Bacteria</taxon>
        <taxon>Bacillati</taxon>
        <taxon>Bacillota</taxon>
        <taxon>Bacilli</taxon>
        <taxon>Bacillales</taxon>
        <taxon>Paenibacillaceae</taxon>
        <taxon>Paenibacillus</taxon>
    </lineage>
</organism>
<accession>A0A4R5K6M0</accession>